<dbReference type="InterPro" id="IPR017871">
    <property type="entry name" value="ABC_transporter-like_CS"/>
</dbReference>
<dbReference type="OrthoDB" id="9808609at2"/>
<sequence length="488" mass="55326">MNHKPIQFNDLSLIYPQKICFESFSAEMHFGERIALIGRNGAGKSTLLKMLAGLCSPSAGDIKLPHDVHVGHLPQIIEDFPSLSGGQRLNQVLTKILSENPNLLLLDEPTNHLDSHNRRSLMRLLKHYPGTLVLVSHDTELINAVTDTLWHIDLGKITVFRGAYSDYQRMLAQKKTSIEQELIMLARQKKEAHLALMKEQERNKRSRSQGEKKIAHRKWPTIRSHTKLANAITTSDKRLSHLSHKKQRLLEELSSLNQPELIKPKFIINGLAHHKPLIRIQGGSIAYEQGPLILKDIHFHLNAQERVALIGDNASGKSTFVKALLGDIKINRTGEWIVPSGNALGKLDQHYQHLKPEETVLDLMITHRPHTSQAEIRAHLNDFLFRKNEEVHIQVKNLSGGEKARLSLALIAANPPKLLILDEVTNNVDLETRTHIIAVLCKFPAAMLVISHDKDFLESIHIETKYQFHQGKIHRLNEANFEVINHEC</sequence>
<dbReference type="RefSeq" id="WP_058494461.1">
    <property type="nucleotide sequence ID" value="NZ_CAAAIU010000006.1"/>
</dbReference>
<name>A0A0W0TDV9_9GAMM</name>
<dbReference type="InterPro" id="IPR003959">
    <property type="entry name" value="ATPase_AAA_core"/>
</dbReference>
<accession>A0A0W0TDV9</accession>
<dbReference type="GO" id="GO:0005524">
    <property type="term" value="F:ATP binding"/>
    <property type="evidence" value="ECO:0007669"/>
    <property type="project" value="UniProtKB-KW"/>
</dbReference>
<reference evidence="5 6" key="1">
    <citation type="submission" date="2015-11" db="EMBL/GenBank/DDBJ databases">
        <title>Genomic analysis of 38 Legionella species identifies large and diverse effector repertoires.</title>
        <authorList>
            <person name="Burstein D."/>
            <person name="Amaro F."/>
            <person name="Zusman T."/>
            <person name="Lifshitz Z."/>
            <person name="Cohen O."/>
            <person name="Gilbert J.A."/>
            <person name="Pupko T."/>
            <person name="Shuman H.A."/>
            <person name="Segal G."/>
        </authorList>
    </citation>
    <scope>NUCLEOTIDE SEQUENCE [LARGE SCALE GENOMIC DNA]</scope>
    <source>
        <strain evidence="5 6">ATCC 700990</strain>
    </source>
</reference>
<dbReference type="AlphaFoldDB" id="A0A0W0TDV9"/>
<dbReference type="SUPFAM" id="SSF52540">
    <property type="entry name" value="P-loop containing nucleoside triphosphate hydrolases"/>
    <property type="match status" value="2"/>
</dbReference>
<evidence type="ECO:0000256" key="3">
    <source>
        <dbReference type="ARBA" id="ARBA00022840"/>
    </source>
</evidence>
<organism evidence="5 6">
    <name type="scientific">Legionella drozanskii LLAP-1</name>
    <dbReference type="NCBI Taxonomy" id="1212489"/>
    <lineage>
        <taxon>Bacteria</taxon>
        <taxon>Pseudomonadati</taxon>
        <taxon>Pseudomonadota</taxon>
        <taxon>Gammaproteobacteria</taxon>
        <taxon>Legionellales</taxon>
        <taxon>Legionellaceae</taxon>
        <taxon>Legionella</taxon>
    </lineage>
</organism>
<evidence type="ECO:0000259" key="4">
    <source>
        <dbReference type="PROSITE" id="PS50893"/>
    </source>
</evidence>
<protein>
    <submittedName>
        <fullName evidence="5">ABC transporter ATP-binding protein Uup</fullName>
    </submittedName>
</protein>
<dbReference type="InterPro" id="IPR050611">
    <property type="entry name" value="ABCF"/>
</dbReference>
<keyword evidence="1" id="KW-0677">Repeat</keyword>
<dbReference type="PATRIC" id="fig|1212489.4.peg.96"/>
<dbReference type="STRING" id="1212489.Ldro_0096"/>
<dbReference type="PROSITE" id="PS00211">
    <property type="entry name" value="ABC_TRANSPORTER_1"/>
    <property type="match status" value="1"/>
</dbReference>
<dbReference type="InterPro" id="IPR003439">
    <property type="entry name" value="ABC_transporter-like_ATP-bd"/>
</dbReference>
<evidence type="ECO:0000313" key="5">
    <source>
        <dbReference type="EMBL" id="KTC93746.1"/>
    </source>
</evidence>
<evidence type="ECO:0000313" key="6">
    <source>
        <dbReference type="Proteomes" id="UP000054736"/>
    </source>
</evidence>
<comment type="caution">
    <text evidence="5">The sequence shown here is derived from an EMBL/GenBank/DDBJ whole genome shotgun (WGS) entry which is preliminary data.</text>
</comment>
<dbReference type="InterPro" id="IPR027417">
    <property type="entry name" value="P-loop_NTPase"/>
</dbReference>
<dbReference type="PANTHER" id="PTHR19211">
    <property type="entry name" value="ATP-BINDING TRANSPORT PROTEIN-RELATED"/>
    <property type="match status" value="1"/>
</dbReference>
<dbReference type="SMART" id="SM00382">
    <property type="entry name" value="AAA"/>
    <property type="match status" value="2"/>
</dbReference>
<dbReference type="Gene3D" id="3.40.50.300">
    <property type="entry name" value="P-loop containing nucleotide triphosphate hydrolases"/>
    <property type="match status" value="3"/>
</dbReference>
<dbReference type="PANTHER" id="PTHR19211:SF6">
    <property type="entry name" value="BLL7188 PROTEIN"/>
    <property type="match status" value="1"/>
</dbReference>
<gene>
    <name evidence="5" type="primary">uup_1</name>
    <name evidence="5" type="ORF">Ldro_0096</name>
</gene>
<evidence type="ECO:0000256" key="2">
    <source>
        <dbReference type="ARBA" id="ARBA00022741"/>
    </source>
</evidence>
<evidence type="ECO:0000256" key="1">
    <source>
        <dbReference type="ARBA" id="ARBA00022737"/>
    </source>
</evidence>
<feature type="domain" description="ABC transporter" evidence="4">
    <location>
        <begin position="6"/>
        <end position="179"/>
    </location>
</feature>
<dbReference type="GO" id="GO:0016887">
    <property type="term" value="F:ATP hydrolysis activity"/>
    <property type="evidence" value="ECO:0007669"/>
    <property type="project" value="InterPro"/>
</dbReference>
<dbReference type="Pfam" id="PF00005">
    <property type="entry name" value="ABC_tran"/>
    <property type="match status" value="2"/>
</dbReference>
<keyword evidence="2" id="KW-0547">Nucleotide-binding</keyword>
<keyword evidence="3 5" id="KW-0067">ATP-binding</keyword>
<dbReference type="InterPro" id="IPR003593">
    <property type="entry name" value="AAA+_ATPase"/>
</dbReference>
<proteinExistence type="predicted"/>
<feature type="domain" description="ABC transporter" evidence="4">
    <location>
        <begin position="278"/>
        <end position="487"/>
    </location>
</feature>
<dbReference type="Proteomes" id="UP000054736">
    <property type="component" value="Unassembled WGS sequence"/>
</dbReference>
<dbReference type="Pfam" id="PF13304">
    <property type="entry name" value="AAA_21"/>
    <property type="match status" value="1"/>
</dbReference>
<dbReference type="CDD" id="cd03221">
    <property type="entry name" value="ABCF_EF-3"/>
    <property type="match status" value="2"/>
</dbReference>
<dbReference type="PROSITE" id="PS50893">
    <property type="entry name" value="ABC_TRANSPORTER_2"/>
    <property type="match status" value="2"/>
</dbReference>
<keyword evidence="6" id="KW-1185">Reference proteome</keyword>
<dbReference type="EMBL" id="LNXY01000001">
    <property type="protein sequence ID" value="KTC93746.1"/>
    <property type="molecule type" value="Genomic_DNA"/>
</dbReference>